<organism evidence="1">
    <name type="scientific">Cacopsylla melanoneura</name>
    <dbReference type="NCBI Taxonomy" id="428564"/>
    <lineage>
        <taxon>Eukaryota</taxon>
        <taxon>Metazoa</taxon>
        <taxon>Ecdysozoa</taxon>
        <taxon>Arthropoda</taxon>
        <taxon>Hexapoda</taxon>
        <taxon>Insecta</taxon>
        <taxon>Pterygota</taxon>
        <taxon>Neoptera</taxon>
        <taxon>Paraneoptera</taxon>
        <taxon>Hemiptera</taxon>
        <taxon>Sternorrhyncha</taxon>
        <taxon>Psylloidea</taxon>
        <taxon>Psyllidae</taxon>
        <taxon>Psyllinae</taxon>
        <taxon>Cacopsylla</taxon>
    </lineage>
</organism>
<accession>A0A8D8Z6N4</accession>
<protein>
    <submittedName>
        <fullName evidence="1">Uncharacterized protein</fullName>
    </submittedName>
</protein>
<dbReference type="EMBL" id="HBUF01037228">
    <property type="protein sequence ID" value="CAG6616888.1"/>
    <property type="molecule type" value="Transcribed_RNA"/>
</dbReference>
<dbReference type="EMBL" id="HBUF01430568">
    <property type="protein sequence ID" value="CAG6741875.1"/>
    <property type="molecule type" value="Transcribed_RNA"/>
</dbReference>
<dbReference type="EMBL" id="HBUF01037230">
    <property type="protein sequence ID" value="CAG6616893.1"/>
    <property type="molecule type" value="Transcribed_RNA"/>
</dbReference>
<evidence type="ECO:0000313" key="1">
    <source>
        <dbReference type="EMBL" id="CAG6741875.1"/>
    </source>
</evidence>
<dbReference type="EMBL" id="HBUF01595563">
    <property type="protein sequence ID" value="CAG6774660.1"/>
    <property type="molecule type" value="Transcribed_RNA"/>
</dbReference>
<name>A0A8D8Z6N4_9HEMI</name>
<dbReference type="EMBL" id="HBUF01037226">
    <property type="protein sequence ID" value="CAG6616883.1"/>
    <property type="molecule type" value="Transcribed_RNA"/>
</dbReference>
<proteinExistence type="predicted"/>
<reference evidence="1" key="1">
    <citation type="submission" date="2021-05" db="EMBL/GenBank/DDBJ databases">
        <authorList>
            <person name="Alioto T."/>
            <person name="Alioto T."/>
            <person name="Gomez Garrido J."/>
        </authorList>
    </citation>
    <scope>NUCLEOTIDE SEQUENCE</scope>
</reference>
<sequence>MTRRRVPHQPHRSLREQCLLYVSSVIYQSSAIRWVSSGKVEMVGMIWYGNKWKNLHCGRDLGQEGETLPLKSQVYHRQLKLKRLLRQSTQDEDEVVLHS</sequence>
<dbReference type="AlphaFoldDB" id="A0A8D8Z6N4"/>